<dbReference type="EMBL" id="GL377582">
    <property type="protein sequence ID" value="EFJ27549.1"/>
    <property type="molecule type" value="Genomic_DNA"/>
</dbReference>
<dbReference type="PANTHER" id="PTHR31963:SF4">
    <property type="entry name" value="GUSTATORY RECEPTOR"/>
    <property type="match status" value="1"/>
</dbReference>
<feature type="transmembrane region" description="Helical" evidence="1">
    <location>
        <begin position="157"/>
        <end position="184"/>
    </location>
</feature>
<dbReference type="Gramene" id="EFJ27549">
    <property type="protein sequence ID" value="EFJ27549"/>
    <property type="gene ID" value="SELMODRAFT_54154"/>
</dbReference>
<organism evidence="4">
    <name type="scientific">Selaginella moellendorffii</name>
    <name type="common">Spikemoss</name>
    <dbReference type="NCBI Taxonomy" id="88036"/>
    <lineage>
        <taxon>Eukaryota</taxon>
        <taxon>Viridiplantae</taxon>
        <taxon>Streptophyta</taxon>
        <taxon>Embryophyta</taxon>
        <taxon>Tracheophyta</taxon>
        <taxon>Lycopodiopsida</taxon>
        <taxon>Selaginellales</taxon>
        <taxon>Selaginellaceae</taxon>
        <taxon>Selaginella</taxon>
    </lineage>
</organism>
<sequence>RLLSNPRDELQRFRLSLLWIGLDQSTPVRIAFSWIIFLLFAIVLPVINSVATSCSRCYHRQLPFERLVYVSESALAIVSFACLSFLLRRHGLRKVLMLEKLDRESQEVQQNYRAKVNFAFRLLAMIILPSMVVKLVREIWWFSRATVALPGIPHGPALRSVMCTLVMLSWLYKAGVFLLMCVLFRLMCSLQILRLQGYSTLLAKSLDVPELLLEHVRIRKQLFKISHRCRIFILASMFIITSSQFISLFFILSYKESVHFFIAGSLAVSSAVQLSGILTCMNGASKITHRAQKLISLVSEWHAVWTCSAMTSDFNKPAFKTATPPCYPLLRQQSDIKACDLFSAKSQDSHYDNECYFRQQQSFLRYLQHNSPGISVYGFVLDRGSLYTLFALELSLVLWILGKTV</sequence>
<dbReference type="HOGENOM" id="CLU_051432_0_0_1"/>
<evidence type="ECO:0000313" key="4">
    <source>
        <dbReference type="Proteomes" id="UP000001514"/>
    </source>
</evidence>
<reference evidence="3 4" key="1">
    <citation type="journal article" date="2011" name="Science">
        <title>The Selaginella genome identifies genetic changes associated with the evolution of vascular plants.</title>
        <authorList>
            <person name="Banks J.A."/>
            <person name="Nishiyama T."/>
            <person name="Hasebe M."/>
            <person name="Bowman J.L."/>
            <person name="Gribskov M."/>
            <person name="dePamphilis C."/>
            <person name="Albert V.A."/>
            <person name="Aono N."/>
            <person name="Aoyama T."/>
            <person name="Ambrose B.A."/>
            <person name="Ashton N.W."/>
            <person name="Axtell M.J."/>
            <person name="Barker E."/>
            <person name="Barker M.S."/>
            <person name="Bennetzen J.L."/>
            <person name="Bonawitz N.D."/>
            <person name="Chapple C."/>
            <person name="Cheng C."/>
            <person name="Correa L.G."/>
            <person name="Dacre M."/>
            <person name="DeBarry J."/>
            <person name="Dreyer I."/>
            <person name="Elias M."/>
            <person name="Engstrom E.M."/>
            <person name="Estelle M."/>
            <person name="Feng L."/>
            <person name="Finet C."/>
            <person name="Floyd S.K."/>
            <person name="Frommer W.B."/>
            <person name="Fujita T."/>
            <person name="Gramzow L."/>
            <person name="Gutensohn M."/>
            <person name="Harholt J."/>
            <person name="Hattori M."/>
            <person name="Heyl A."/>
            <person name="Hirai T."/>
            <person name="Hiwatashi Y."/>
            <person name="Ishikawa M."/>
            <person name="Iwata M."/>
            <person name="Karol K.G."/>
            <person name="Koehler B."/>
            <person name="Kolukisaoglu U."/>
            <person name="Kubo M."/>
            <person name="Kurata T."/>
            <person name="Lalonde S."/>
            <person name="Li K."/>
            <person name="Li Y."/>
            <person name="Litt A."/>
            <person name="Lyons E."/>
            <person name="Manning G."/>
            <person name="Maruyama T."/>
            <person name="Michael T.P."/>
            <person name="Mikami K."/>
            <person name="Miyazaki S."/>
            <person name="Morinaga S."/>
            <person name="Murata T."/>
            <person name="Mueller-Roeber B."/>
            <person name="Nelson D.R."/>
            <person name="Obara M."/>
            <person name="Oguri Y."/>
            <person name="Olmstead R.G."/>
            <person name="Onodera N."/>
            <person name="Petersen B.L."/>
            <person name="Pils B."/>
            <person name="Prigge M."/>
            <person name="Rensing S.A."/>
            <person name="Riano-Pachon D.M."/>
            <person name="Roberts A.W."/>
            <person name="Sato Y."/>
            <person name="Scheller H.V."/>
            <person name="Schulz B."/>
            <person name="Schulz C."/>
            <person name="Shakirov E.V."/>
            <person name="Shibagaki N."/>
            <person name="Shinohara N."/>
            <person name="Shippen D.E."/>
            <person name="Soerensen I."/>
            <person name="Sotooka R."/>
            <person name="Sugimoto N."/>
            <person name="Sugita M."/>
            <person name="Sumikawa N."/>
            <person name="Tanurdzic M."/>
            <person name="Theissen G."/>
            <person name="Ulvskov P."/>
            <person name="Wakazuki S."/>
            <person name="Weng J.K."/>
            <person name="Willats W.W."/>
            <person name="Wipf D."/>
            <person name="Wolf P.G."/>
            <person name="Yang L."/>
            <person name="Zimmer A.D."/>
            <person name="Zhu Q."/>
            <person name="Mitros T."/>
            <person name="Hellsten U."/>
            <person name="Loque D."/>
            <person name="Otillar R."/>
            <person name="Salamov A."/>
            <person name="Schmutz J."/>
            <person name="Shapiro H."/>
            <person name="Lindquist E."/>
            <person name="Lucas S."/>
            <person name="Rokhsar D."/>
            <person name="Grigoriev I.V."/>
        </authorList>
    </citation>
    <scope>NUCLEOTIDE SEQUENCE [LARGE SCALE GENOMIC DNA]</scope>
</reference>
<dbReference type="STRING" id="88036.D8QWY5"/>
<dbReference type="InParanoid" id="D8QWY5"/>
<dbReference type="Pfam" id="PF12056">
    <property type="entry name" value="DUF3537"/>
    <property type="match status" value="1"/>
</dbReference>
<protein>
    <submittedName>
        <fullName evidence="3">Uncharacterized protein</fullName>
    </submittedName>
</protein>
<dbReference type="OrthoDB" id="1916325at2759"/>
<feature type="non-terminal residue" evidence="3">
    <location>
        <position position="1"/>
    </location>
</feature>
<feature type="non-terminal residue" evidence="3">
    <location>
        <position position="405"/>
    </location>
</feature>
<gene>
    <name evidence="2" type="ORF">SELMODRAFT_54154</name>
    <name evidence="3" type="ORF">SELMODRAFT_64232</name>
</gene>
<dbReference type="PANTHER" id="PTHR31963">
    <property type="entry name" value="RAS GUANINE NUCLEOTIDE EXCHANGE FACTOR K"/>
    <property type="match status" value="1"/>
</dbReference>
<evidence type="ECO:0000256" key="1">
    <source>
        <dbReference type="SAM" id="Phobius"/>
    </source>
</evidence>
<feature type="transmembrane region" description="Helical" evidence="1">
    <location>
        <begin position="229"/>
        <end position="252"/>
    </location>
</feature>
<proteinExistence type="predicted"/>
<dbReference type="AlphaFoldDB" id="D8QWY5"/>
<feature type="transmembrane region" description="Helical" evidence="1">
    <location>
        <begin position="118"/>
        <end position="137"/>
    </location>
</feature>
<dbReference type="EMBL" id="GL377568">
    <property type="protein sequence ID" value="EFJ35721.1"/>
    <property type="molecule type" value="Genomic_DNA"/>
</dbReference>
<feature type="transmembrane region" description="Helical" evidence="1">
    <location>
        <begin position="67"/>
        <end position="87"/>
    </location>
</feature>
<keyword evidence="1" id="KW-0812">Transmembrane</keyword>
<dbReference type="InterPro" id="IPR021924">
    <property type="entry name" value="DUF3537"/>
</dbReference>
<dbReference type="FunCoup" id="D8QWY5">
    <property type="interactions" value="993"/>
</dbReference>
<dbReference type="Proteomes" id="UP000001514">
    <property type="component" value="Unassembled WGS sequence"/>
</dbReference>
<feature type="transmembrane region" description="Helical" evidence="1">
    <location>
        <begin position="258"/>
        <end position="280"/>
    </location>
</feature>
<dbReference type="OMA" id="ISHRCRI"/>
<dbReference type="KEGG" id="smo:SELMODRAFT_64232"/>
<evidence type="ECO:0000313" key="3">
    <source>
        <dbReference type="EMBL" id="EFJ35721.1"/>
    </source>
</evidence>
<accession>D8QWY5</accession>
<keyword evidence="1" id="KW-1133">Transmembrane helix</keyword>
<dbReference type="Gramene" id="EFJ35721">
    <property type="protein sequence ID" value="EFJ35721"/>
    <property type="gene ID" value="SELMODRAFT_64232"/>
</dbReference>
<dbReference type="KEGG" id="smo:SELMODRAFT_54154"/>
<dbReference type="eggNOG" id="ENOG502QVVK">
    <property type="taxonomic scope" value="Eukaryota"/>
</dbReference>
<evidence type="ECO:0000313" key="2">
    <source>
        <dbReference type="EMBL" id="EFJ27549.1"/>
    </source>
</evidence>
<name>D8QWY5_SELML</name>
<keyword evidence="4" id="KW-1185">Reference proteome</keyword>
<feature type="transmembrane region" description="Helical" evidence="1">
    <location>
        <begin position="28"/>
        <end position="47"/>
    </location>
</feature>
<keyword evidence="1" id="KW-0472">Membrane</keyword>